<dbReference type="PROSITE" id="PS00151">
    <property type="entry name" value="ACYLPHOSPHATASE_2"/>
    <property type="match status" value="1"/>
</dbReference>
<reference evidence="10 11" key="1">
    <citation type="submission" date="2018-10" db="EMBL/GenBank/DDBJ databases">
        <title>Sequencing the genomes of 1000 actinobacteria strains.</title>
        <authorList>
            <person name="Klenk H.-P."/>
        </authorList>
    </citation>
    <scope>NUCLEOTIDE SEQUENCE [LARGE SCALE GENOMIC DNA]</scope>
    <source>
        <strain evidence="10 11">DSM 17894</strain>
    </source>
</reference>
<feature type="active site" evidence="6">
    <location>
        <position position="21"/>
    </location>
</feature>
<feature type="active site" evidence="6">
    <location>
        <position position="39"/>
    </location>
</feature>
<proteinExistence type="inferred from homology"/>
<dbReference type="Pfam" id="PF00708">
    <property type="entry name" value="Acylphosphatase"/>
    <property type="match status" value="1"/>
</dbReference>
<dbReference type="InterPro" id="IPR036046">
    <property type="entry name" value="Acylphosphatase-like_dom_sf"/>
</dbReference>
<name>A0A495ICI7_9MICO</name>
<dbReference type="PANTHER" id="PTHR10029:SF3">
    <property type="entry name" value="ACYLPHOSPHATASE-RELATED"/>
    <property type="match status" value="1"/>
</dbReference>
<keyword evidence="11" id="KW-1185">Reference proteome</keyword>
<dbReference type="EMBL" id="RBKS01000001">
    <property type="protein sequence ID" value="RKR73011.1"/>
    <property type="molecule type" value="Genomic_DNA"/>
</dbReference>
<dbReference type="SUPFAM" id="SSF54975">
    <property type="entry name" value="Acylphosphatase/BLUF domain-like"/>
    <property type="match status" value="1"/>
</dbReference>
<dbReference type="EC" id="3.6.1.7" evidence="2 6"/>
<accession>A0A495ICI7</accession>
<dbReference type="GO" id="GO:0003998">
    <property type="term" value="F:acylphosphatase activity"/>
    <property type="evidence" value="ECO:0007669"/>
    <property type="project" value="UniProtKB-EC"/>
</dbReference>
<dbReference type="InterPro" id="IPR017968">
    <property type="entry name" value="Acylphosphatase_CS"/>
</dbReference>
<comment type="catalytic activity">
    <reaction evidence="5 6 7">
        <text>an acyl phosphate + H2O = a carboxylate + phosphate + H(+)</text>
        <dbReference type="Rhea" id="RHEA:14965"/>
        <dbReference type="ChEBI" id="CHEBI:15377"/>
        <dbReference type="ChEBI" id="CHEBI:15378"/>
        <dbReference type="ChEBI" id="CHEBI:29067"/>
        <dbReference type="ChEBI" id="CHEBI:43474"/>
        <dbReference type="ChEBI" id="CHEBI:59918"/>
        <dbReference type="EC" id="3.6.1.7"/>
    </reaction>
</comment>
<sequence>MPVVERRRFVVSGVVQGVGFRWATRVEAARLGLVGYARNLVDGTVEIEAEGGAQELAELASWLDAGGPPSARVTSVDAAVVPPRGGSAFDAR</sequence>
<comment type="similarity">
    <text evidence="1 8">Belongs to the acylphosphatase family.</text>
</comment>
<dbReference type="PROSITE" id="PS00150">
    <property type="entry name" value="ACYLPHOSPHATASE_1"/>
    <property type="match status" value="1"/>
</dbReference>
<evidence type="ECO:0000256" key="3">
    <source>
        <dbReference type="ARBA" id="ARBA00015991"/>
    </source>
</evidence>
<evidence type="ECO:0000313" key="11">
    <source>
        <dbReference type="Proteomes" id="UP000280008"/>
    </source>
</evidence>
<dbReference type="InterPro" id="IPR001792">
    <property type="entry name" value="Acylphosphatase-like_dom"/>
</dbReference>
<evidence type="ECO:0000256" key="6">
    <source>
        <dbReference type="PROSITE-ProRule" id="PRU00520"/>
    </source>
</evidence>
<evidence type="ECO:0000259" key="9">
    <source>
        <dbReference type="PROSITE" id="PS51160"/>
    </source>
</evidence>
<organism evidence="10 11">
    <name type="scientific">Frondihabitans australicus</name>
    <dbReference type="NCBI Taxonomy" id="386892"/>
    <lineage>
        <taxon>Bacteria</taxon>
        <taxon>Bacillati</taxon>
        <taxon>Actinomycetota</taxon>
        <taxon>Actinomycetes</taxon>
        <taxon>Micrococcales</taxon>
        <taxon>Microbacteriaceae</taxon>
        <taxon>Frondihabitans</taxon>
    </lineage>
</organism>
<evidence type="ECO:0000256" key="5">
    <source>
        <dbReference type="ARBA" id="ARBA00047645"/>
    </source>
</evidence>
<feature type="domain" description="Acylphosphatase-like" evidence="9">
    <location>
        <begin position="6"/>
        <end position="92"/>
    </location>
</feature>
<dbReference type="Proteomes" id="UP000280008">
    <property type="component" value="Unassembled WGS sequence"/>
</dbReference>
<keyword evidence="4 6" id="KW-0378">Hydrolase</keyword>
<evidence type="ECO:0000313" key="10">
    <source>
        <dbReference type="EMBL" id="RKR73011.1"/>
    </source>
</evidence>
<evidence type="ECO:0000256" key="8">
    <source>
        <dbReference type="RuleBase" id="RU004168"/>
    </source>
</evidence>
<dbReference type="OrthoDB" id="3182027at2"/>
<dbReference type="PRINTS" id="PR00112">
    <property type="entry name" value="ACYLPHPHTASE"/>
</dbReference>
<gene>
    <name evidence="10" type="ORF">C8E83_0093</name>
</gene>
<evidence type="ECO:0000256" key="2">
    <source>
        <dbReference type="ARBA" id="ARBA00012150"/>
    </source>
</evidence>
<protein>
    <recommendedName>
        <fullName evidence="3 6">Acylphosphatase</fullName>
        <ecNumber evidence="2 6">3.6.1.7</ecNumber>
    </recommendedName>
</protein>
<dbReference type="RefSeq" id="WP_121367929.1">
    <property type="nucleotide sequence ID" value="NZ_RBKS01000001.1"/>
</dbReference>
<dbReference type="Gene3D" id="3.30.70.100">
    <property type="match status" value="1"/>
</dbReference>
<dbReference type="InterPro" id="IPR020456">
    <property type="entry name" value="Acylphosphatase"/>
</dbReference>
<dbReference type="PROSITE" id="PS51160">
    <property type="entry name" value="ACYLPHOSPHATASE_3"/>
    <property type="match status" value="1"/>
</dbReference>
<evidence type="ECO:0000256" key="4">
    <source>
        <dbReference type="ARBA" id="ARBA00022801"/>
    </source>
</evidence>
<comment type="caution">
    <text evidence="10">The sequence shown here is derived from an EMBL/GenBank/DDBJ whole genome shotgun (WGS) entry which is preliminary data.</text>
</comment>
<evidence type="ECO:0000256" key="1">
    <source>
        <dbReference type="ARBA" id="ARBA00005614"/>
    </source>
</evidence>
<dbReference type="AlphaFoldDB" id="A0A495ICI7"/>
<dbReference type="PANTHER" id="PTHR10029">
    <property type="entry name" value="ACYLPHOSPHATASE"/>
    <property type="match status" value="1"/>
</dbReference>
<evidence type="ECO:0000256" key="7">
    <source>
        <dbReference type="RuleBase" id="RU000553"/>
    </source>
</evidence>